<evidence type="ECO:0000313" key="3">
    <source>
        <dbReference type="Proteomes" id="UP000676325"/>
    </source>
</evidence>
<keyword evidence="3" id="KW-1185">Reference proteome</keyword>
<accession>A0A941EBY4</accession>
<dbReference type="EMBL" id="JAGSOH010000036">
    <property type="protein sequence ID" value="MBR7827530.1"/>
    <property type="molecule type" value="Genomic_DNA"/>
</dbReference>
<dbReference type="RefSeq" id="WP_212518671.1">
    <property type="nucleotide sequence ID" value="NZ_JAGSOH010000036.1"/>
</dbReference>
<feature type="domain" description="Outer membrane channel protein CpnT-like N-terminal" evidence="1">
    <location>
        <begin position="6"/>
        <end position="83"/>
    </location>
</feature>
<name>A0A941EBY4_9ACTN</name>
<evidence type="ECO:0000259" key="1">
    <source>
        <dbReference type="Pfam" id="PF25547"/>
    </source>
</evidence>
<protein>
    <recommendedName>
        <fullName evidence="1">Outer membrane channel protein CpnT-like N-terminal domain-containing protein</fullName>
    </recommendedName>
</protein>
<dbReference type="InterPro" id="IPR057746">
    <property type="entry name" value="CpnT-like_N"/>
</dbReference>
<reference evidence="2" key="1">
    <citation type="submission" date="2021-04" db="EMBL/GenBank/DDBJ databases">
        <title>Genome based classification of Actinospica acidithermotolerans sp. nov., an actinobacterium isolated from an Indonesian hot spring.</title>
        <authorList>
            <person name="Kusuma A.B."/>
            <person name="Putra K.E."/>
            <person name="Nafisah S."/>
            <person name="Loh J."/>
            <person name="Nouioui I."/>
            <person name="Goodfellow M."/>
        </authorList>
    </citation>
    <scope>NUCLEOTIDE SEQUENCE</scope>
    <source>
        <strain evidence="2">MGRD01-02</strain>
    </source>
</reference>
<dbReference type="AlphaFoldDB" id="A0A941EBY4"/>
<comment type="caution">
    <text evidence="2">The sequence shown here is derived from an EMBL/GenBank/DDBJ whole genome shotgun (WGS) entry which is preliminary data.</text>
</comment>
<organism evidence="2 3">
    <name type="scientific">Actinospica acidithermotolerans</name>
    <dbReference type="NCBI Taxonomy" id="2828514"/>
    <lineage>
        <taxon>Bacteria</taxon>
        <taxon>Bacillati</taxon>
        <taxon>Actinomycetota</taxon>
        <taxon>Actinomycetes</taxon>
        <taxon>Catenulisporales</taxon>
        <taxon>Actinospicaceae</taxon>
        <taxon>Actinospica</taxon>
    </lineage>
</organism>
<dbReference type="Proteomes" id="UP000676325">
    <property type="component" value="Unassembled WGS sequence"/>
</dbReference>
<dbReference type="Pfam" id="PF25547">
    <property type="entry name" value="WXG100_2"/>
    <property type="match status" value="1"/>
</dbReference>
<proteinExistence type="predicted"/>
<sequence length="89" mass="9407">MSAAERAYASADAWRALAEAAKDAWAGTASTADSLIANNSGAAIDAFEERWREVSSTASPRSLPLLVDRCVKLAETCEKYAVRLGTPAC</sequence>
<gene>
    <name evidence="2" type="ORF">KDK95_14525</name>
</gene>
<evidence type="ECO:0000313" key="2">
    <source>
        <dbReference type="EMBL" id="MBR7827530.1"/>
    </source>
</evidence>